<dbReference type="GO" id="GO:0009089">
    <property type="term" value="P:lysine biosynthetic process via diaminopimelate"/>
    <property type="evidence" value="ECO:0007669"/>
    <property type="project" value="UniProtKB-UniRule"/>
</dbReference>
<evidence type="ECO:0000256" key="2">
    <source>
        <dbReference type="ARBA" id="ARBA00022490"/>
    </source>
</evidence>
<dbReference type="EC" id="1.17.1.8" evidence="10 13"/>
<dbReference type="GO" id="GO:0050661">
    <property type="term" value="F:NADP binding"/>
    <property type="evidence" value="ECO:0007669"/>
    <property type="project" value="UniProtKB-UniRule"/>
</dbReference>
<comment type="subunit">
    <text evidence="13">Homotetramer.</text>
</comment>
<dbReference type="PIRSF" id="PIRSF000161">
    <property type="entry name" value="DHPR"/>
    <property type="match status" value="1"/>
</dbReference>
<dbReference type="Pfam" id="PF01113">
    <property type="entry name" value="DapB_N"/>
    <property type="match status" value="1"/>
</dbReference>
<dbReference type="GO" id="GO:0019877">
    <property type="term" value="P:diaminopimelate biosynthetic process"/>
    <property type="evidence" value="ECO:0007669"/>
    <property type="project" value="UniProtKB-UniRule"/>
</dbReference>
<proteinExistence type="inferred from homology"/>
<dbReference type="STRING" id="485915.Dret_0803"/>
<organism evidence="16 17">
    <name type="scientific">Desulfohalobium retbaense (strain ATCC 49708 / DSM 5692 / JCM 16813 / HR100)</name>
    <dbReference type="NCBI Taxonomy" id="485915"/>
    <lineage>
        <taxon>Bacteria</taxon>
        <taxon>Pseudomonadati</taxon>
        <taxon>Thermodesulfobacteriota</taxon>
        <taxon>Desulfovibrionia</taxon>
        <taxon>Desulfovibrionales</taxon>
        <taxon>Desulfohalobiaceae</taxon>
        <taxon>Desulfohalobium</taxon>
    </lineage>
</organism>
<dbReference type="SUPFAM" id="SSF55347">
    <property type="entry name" value="Glyceraldehyde-3-phosphate dehydrogenase-like, C-terminal domain"/>
    <property type="match status" value="1"/>
</dbReference>
<reference evidence="17" key="1">
    <citation type="submission" date="2009-09" db="EMBL/GenBank/DDBJ databases">
        <title>The complete chromosome of Desulfohalobium retbaense DSM 5692.</title>
        <authorList>
            <consortium name="US DOE Joint Genome Institute (JGI-PGF)"/>
            <person name="Lucas S."/>
            <person name="Copeland A."/>
            <person name="Lapidus A."/>
            <person name="Glavina del Rio T."/>
            <person name="Dalin E."/>
            <person name="Tice H."/>
            <person name="Bruce D."/>
            <person name="Goodwin L."/>
            <person name="Pitluck S."/>
            <person name="Kyrpides N."/>
            <person name="Mavromatis K."/>
            <person name="Ivanova N."/>
            <person name="Mikhailova N."/>
            <person name="Munk A.C."/>
            <person name="Brettin T."/>
            <person name="Detter J.C."/>
            <person name="Han C."/>
            <person name="Tapia R."/>
            <person name="Larimer F."/>
            <person name="Land M."/>
            <person name="Hauser L."/>
            <person name="Markowitz V."/>
            <person name="Cheng J.-F."/>
            <person name="Hugenholtz P."/>
            <person name="Woyke T."/>
            <person name="Wu D."/>
            <person name="Spring S."/>
            <person name="Klenk H.-P."/>
            <person name="Eisen J.A."/>
        </authorList>
    </citation>
    <scope>NUCLEOTIDE SEQUENCE [LARGE SCALE GENOMIC DNA]</scope>
    <source>
        <strain evidence="17">DSM 5692</strain>
    </source>
</reference>
<keyword evidence="7 13" id="KW-0520">NAD</keyword>
<dbReference type="Gene3D" id="3.30.360.10">
    <property type="entry name" value="Dihydrodipicolinate Reductase, domain 2"/>
    <property type="match status" value="1"/>
</dbReference>
<reference evidence="16 17" key="2">
    <citation type="journal article" date="2010" name="Stand. Genomic Sci.">
        <title>Complete genome sequence of Desulfohalobium retbaense type strain (HR(100)).</title>
        <authorList>
            <person name="Spring S."/>
            <person name="Nolan M."/>
            <person name="Lapidus A."/>
            <person name="Glavina Del Rio T."/>
            <person name="Copeland A."/>
            <person name="Tice H."/>
            <person name="Cheng J.F."/>
            <person name="Lucas S."/>
            <person name="Land M."/>
            <person name="Chen F."/>
            <person name="Bruce D."/>
            <person name="Goodwin L."/>
            <person name="Pitluck S."/>
            <person name="Ivanova N."/>
            <person name="Mavromatis K."/>
            <person name="Mikhailova N."/>
            <person name="Pati A."/>
            <person name="Chen A."/>
            <person name="Palaniappan K."/>
            <person name="Hauser L."/>
            <person name="Chang Y.J."/>
            <person name="Jeffries C.D."/>
            <person name="Munk C."/>
            <person name="Kiss H."/>
            <person name="Chain P."/>
            <person name="Han C."/>
            <person name="Brettin T."/>
            <person name="Detter J.C."/>
            <person name="Schuler E."/>
            <person name="Goker M."/>
            <person name="Rohde M."/>
            <person name="Bristow J."/>
            <person name="Eisen J.A."/>
            <person name="Markowitz V."/>
            <person name="Hugenholtz P."/>
            <person name="Kyrpides N.C."/>
            <person name="Klenk H.P."/>
        </authorList>
    </citation>
    <scope>NUCLEOTIDE SEQUENCE [LARGE SCALE GENOMIC DNA]</scope>
    <source>
        <strain evidence="16 17">DSM 5692</strain>
    </source>
</reference>
<evidence type="ECO:0000256" key="7">
    <source>
        <dbReference type="ARBA" id="ARBA00023027"/>
    </source>
</evidence>
<dbReference type="InterPro" id="IPR000846">
    <property type="entry name" value="DapB_N"/>
</dbReference>
<dbReference type="Pfam" id="PF05173">
    <property type="entry name" value="DapB_C"/>
    <property type="match status" value="1"/>
</dbReference>
<evidence type="ECO:0000256" key="4">
    <source>
        <dbReference type="ARBA" id="ARBA00022857"/>
    </source>
</evidence>
<evidence type="ECO:0000256" key="5">
    <source>
        <dbReference type="ARBA" id="ARBA00022915"/>
    </source>
</evidence>
<feature type="active site" description="Proton donor" evidence="13">
    <location>
        <position position="154"/>
    </location>
</feature>
<feature type="binding site" evidence="13">
    <location>
        <position position="151"/>
    </location>
    <ligand>
        <name>(S)-2,3,4,5-tetrahydrodipicolinate</name>
        <dbReference type="ChEBI" id="CHEBI:16845"/>
    </ligand>
</feature>
<dbReference type="Gene3D" id="3.40.50.720">
    <property type="entry name" value="NAD(P)-binding Rossmann-like Domain"/>
    <property type="match status" value="1"/>
</dbReference>
<evidence type="ECO:0000313" key="16">
    <source>
        <dbReference type="EMBL" id="ACV68094.1"/>
    </source>
</evidence>
<dbReference type="PANTHER" id="PTHR20836">
    <property type="entry name" value="DIHYDRODIPICOLINATE REDUCTASE"/>
    <property type="match status" value="1"/>
</dbReference>
<name>C8X0Z7_DESRD</name>
<dbReference type="PROSITE" id="PS01298">
    <property type="entry name" value="DAPB"/>
    <property type="match status" value="1"/>
</dbReference>
<dbReference type="CDD" id="cd02274">
    <property type="entry name" value="DHDPR_N"/>
    <property type="match status" value="1"/>
</dbReference>
<accession>C8X0Z7</accession>
<evidence type="ECO:0000259" key="14">
    <source>
        <dbReference type="Pfam" id="PF01113"/>
    </source>
</evidence>
<dbReference type="HAMAP" id="MF_00102">
    <property type="entry name" value="DapB"/>
    <property type="match status" value="1"/>
</dbReference>
<gene>
    <name evidence="13" type="primary">dapB</name>
    <name evidence="16" type="ordered locus">Dret_0803</name>
</gene>
<comment type="subcellular location">
    <subcellularLocation>
        <location evidence="13">Cytoplasm</location>
    </subcellularLocation>
</comment>
<dbReference type="UniPathway" id="UPA00034">
    <property type="reaction ID" value="UER00018"/>
</dbReference>
<keyword evidence="2 13" id="KW-0963">Cytoplasm</keyword>
<evidence type="ECO:0000313" key="17">
    <source>
        <dbReference type="Proteomes" id="UP000001052"/>
    </source>
</evidence>
<dbReference type="NCBIfam" id="TIGR00036">
    <property type="entry name" value="dapB"/>
    <property type="match status" value="1"/>
</dbReference>
<dbReference type="eggNOG" id="COG0289">
    <property type="taxonomic scope" value="Bacteria"/>
</dbReference>
<dbReference type="Proteomes" id="UP000001052">
    <property type="component" value="Chromosome"/>
</dbReference>
<dbReference type="GO" id="GO:0016726">
    <property type="term" value="F:oxidoreductase activity, acting on CH or CH2 groups, NAD or NADP as acceptor"/>
    <property type="evidence" value="ECO:0007669"/>
    <property type="project" value="UniProtKB-UniRule"/>
</dbReference>
<dbReference type="RefSeq" id="WP_015751252.1">
    <property type="nucleotide sequence ID" value="NC_013223.1"/>
</dbReference>
<dbReference type="HOGENOM" id="CLU_047479_2_1_7"/>
<dbReference type="GO" id="GO:0005829">
    <property type="term" value="C:cytosol"/>
    <property type="evidence" value="ECO:0007669"/>
    <property type="project" value="TreeGrafter"/>
</dbReference>
<comment type="catalytic activity">
    <reaction evidence="12 13">
        <text>(S)-2,3,4,5-tetrahydrodipicolinate + NAD(+) + H2O = (2S,4S)-4-hydroxy-2,3,4,5-tetrahydrodipicolinate + NADH + H(+)</text>
        <dbReference type="Rhea" id="RHEA:35323"/>
        <dbReference type="ChEBI" id="CHEBI:15377"/>
        <dbReference type="ChEBI" id="CHEBI:15378"/>
        <dbReference type="ChEBI" id="CHEBI:16845"/>
        <dbReference type="ChEBI" id="CHEBI:57540"/>
        <dbReference type="ChEBI" id="CHEBI:57945"/>
        <dbReference type="ChEBI" id="CHEBI:67139"/>
        <dbReference type="EC" id="1.17.1.8"/>
    </reaction>
</comment>
<evidence type="ECO:0000256" key="3">
    <source>
        <dbReference type="ARBA" id="ARBA00022605"/>
    </source>
</evidence>
<keyword evidence="4 13" id="KW-0521">NADP</keyword>
<feature type="binding site" evidence="13">
    <location>
        <position position="36"/>
    </location>
    <ligand>
        <name>NAD(+)</name>
        <dbReference type="ChEBI" id="CHEBI:57540"/>
    </ligand>
</feature>
<protein>
    <recommendedName>
        <fullName evidence="10 13">4-hydroxy-tetrahydrodipicolinate reductase</fullName>
        <shortName evidence="13">HTPA reductase</shortName>
        <ecNumber evidence="10 13">1.17.1.8</ecNumber>
    </recommendedName>
</protein>
<dbReference type="SUPFAM" id="SSF51735">
    <property type="entry name" value="NAD(P)-binding Rossmann-fold domains"/>
    <property type="match status" value="1"/>
</dbReference>
<comment type="function">
    <text evidence="13">Catalyzes the conversion of 4-hydroxy-tetrahydrodipicolinate (HTPA) to tetrahydrodipicolinate.</text>
</comment>
<comment type="catalytic activity">
    <reaction evidence="11 13">
        <text>(S)-2,3,4,5-tetrahydrodipicolinate + NADP(+) + H2O = (2S,4S)-4-hydroxy-2,3,4,5-tetrahydrodipicolinate + NADPH + H(+)</text>
        <dbReference type="Rhea" id="RHEA:35331"/>
        <dbReference type="ChEBI" id="CHEBI:15377"/>
        <dbReference type="ChEBI" id="CHEBI:15378"/>
        <dbReference type="ChEBI" id="CHEBI:16845"/>
        <dbReference type="ChEBI" id="CHEBI:57783"/>
        <dbReference type="ChEBI" id="CHEBI:58349"/>
        <dbReference type="ChEBI" id="CHEBI:67139"/>
        <dbReference type="EC" id="1.17.1.8"/>
    </reaction>
</comment>
<feature type="binding site" evidence="13">
    <location>
        <begin position="10"/>
        <end position="15"/>
    </location>
    <ligand>
        <name>NAD(+)</name>
        <dbReference type="ChEBI" id="CHEBI:57540"/>
    </ligand>
</feature>
<evidence type="ECO:0000256" key="1">
    <source>
        <dbReference type="ARBA" id="ARBA00006642"/>
    </source>
</evidence>
<evidence type="ECO:0000256" key="11">
    <source>
        <dbReference type="ARBA" id="ARBA00049080"/>
    </source>
</evidence>
<dbReference type="InterPro" id="IPR022664">
    <property type="entry name" value="DapB_N_CS"/>
</dbReference>
<evidence type="ECO:0000256" key="10">
    <source>
        <dbReference type="ARBA" id="ARBA00038983"/>
    </source>
</evidence>
<comment type="caution">
    <text evidence="13">Lacks conserved residue(s) required for the propagation of feature annotation.</text>
</comment>
<dbReference type="GO" id="GO:0051287">
    <property type="term" value="F:NAD binding"/>
    <property type="evidence" value="ECO:0007669"/>
    <property type="project" value="UniProtKB-UniRule"/>
</dbReference>
<feature type="binding site" evidence="13">
    <location>
        <begin position="117"/>
        <end position="120"/>
    </location>
    <ligand>
        <name>NAD(+)</name>
        <dbReference type="ChEBI" id="CHEBI:57540"/>
    </ligand>
</feature>
<keyword evidence="8 13" id="KW-0457">Lysine biosynthesis</keyword>
<dbReference type="AlphaFoldDB" id="C8X0Z7"/>
<evidence type="ECO:0000256" key="13">
    <source>
        <dbReference type="HAMAP-Rule" id="MF_00102"/>
    </source>
</evidence>
<feature type="binding site" evidence="13">
    <location>
        <begin position="93"/>
        <end position="95"/>
    </location>
    <ligand>
        <name>NAD(+)</name>
        <dbReference type="ChEBI" id="CHEBI:57540"/>
    </ligand>
</feature>
<dbReference type="OrthoDB" id="9790352at2"/>
<feature type="active site" description="Proton donor/acceptor" evidence="13">
    <location>
        <position position="150"/>
    </location>
</feature>
<keyword evidence="3 13" id="KW-0028">Amino-acid biosynthesis</keyword>
<dbReference type="PANTHER" id="PTHR20836:SF0">
    <property type="entry name" value="4-HYDROXY-TETRAHYDRODIPICOLINATE REDUCTASE 1, CHLOROPLASTIC-RELATED"/>
    <property type="match status" value="1"/>
</dbReference>
<dbReference type="InterPro" id="IPR036291">
    <property type="entry name" value="NAD(P)-bd_dom_sf"/>
</dbReference>
<dbReference type="GO" id="GO:0008839">
    <property type="term" value="F:4-hydroxy-tetrahydrodipicolinate reductase"/>
    <property type="evidence" value="ECO:0007669"/>
    <property type="project" value="UniProtKB-UniRule"/>
</dbReference>
<feature type="domain" description="Dihydrodipicolinate reductase C-terminal" evidence="15">
    <location>
        <begin position="123"/>
        <end position="259"/>
    </location>
</feature>
<evidence type="ECO:0000256" key="12">
    <source>
        <dbReference type="ARBA" id="ARBA00049396"/>
    </source>
</evidence>
<keyword evidence="5 13" id="KW-0220">Diaminopimelate biosynthesis</keyword>
<dbReference type="InterPro" id="IPR023940">
    <property type="entry name" value="DHDPR_bac"/>
</dbReference>
<comment type="pathway">
    <text evidence="9 13">Amino-acid biosynthesis; L-lysine biosynthesis via DAP pathway; (S)-tetrahydrodipicolinate from L-aspartate: step 4/4.</text>
</comment>
<evidence type="ECO:0000256" key="6">
    <source>
        <dbReference type="ARBA" id="ARBA00023002"/>
    </source>
</evidence>
<comment type="caution">
    <text evidence="13">Was originally thought to be a dihydrodipicolinate reductase (DHDPR), catalyzing the conversion of dihydrodipicolinate to tetrahydrodipicolinate. However, it was shown in E.coli that the substrate of the enzymatic reaction is not dihydrodipicolinate (DHDP) but in fact (2S,4S)-4-hydroxy-2,3,4,5-tetrahydrodipicolinic acid (HTPA), the product released by the DapA-catalyzed reaction.</text>
</comment>
<evidence type="ECO:0000256" key="9">
    <source>
        <dbReference type="ARBA" id="ARBA00037922"/>
    </source>
</evidence>
<evidence type="ECO:0000259" key="15">
    <source>
        <dbReference type="Pfam" id="PF05173"/>
    </source>
</evidence>
<sequence length="263" mass="28214">MARTPIIIMGAQGRMGATLARLTQNDPELELAGVVEQAANQSGLEHLGCPVSEDASTILTQAQGATVIDFTAPTVTVNLARTAAETGNPLVIGTTGLSEDQQQEIAAAAAQTPVFWAPNMSVGVNVLLEMLPQLVRMLGSLYDVELSEIHHKFKKDAPSGTALKLAQVLAEAKGWDLKQVAQYCREGIIGERPEEEIGVQTLRGGDVVGDHTVYFFGPGERIEVTHRAHSRETFAQGALRAAKWIGQQEPGKIYSMAEMVLSE</sequence>
<dbReference type="KEGG" id="drt:Dret_0803"/>
<feature type="domain" description="Dihydrodipicolinate reductase N-terminal" evidence="14">
    <location>
        <begin position="5"/>
        <end position="120"/>
    </location>
</feature>
<dbReference type="FunFam" id="3.30.360.10:FF:000004">
    <property type="entry name" value="4-hydroxy-tetrahydrodipicolinate reductase"/>
    <property type="match status" value="1"/>
</dbReference>
<keyword evidence="6 13" id="KW-0560">Oxidoreductase</keyword>
<keyword evidence="17" id="KW-1185">Reference proteome</keyword>
<dbReference type="EMBL" id="CP001734">
    <property type="protein sequence ID" value="ACV68094.1"/>
    <property type="molecule type" value="Genomic_DNA"/>
</dbReference>
<comment type="similarity">
    <text evidence="1 13">Belongs to the DapB family.</text>
</comment>
<feature type="binding site" evidence="13">
    <location>
        <begin position="160"/>
        <end position="161"/>
    </location>
    <ligand>
        <name>(S)-2,3,4,5-tetrahydrodipicolinate</name>
        <dbReference type="ChEBI" id="CHEBI:16845"/>
    </ligand>
</feature>
<evidence type="ECO:0000256" key="8">
    <source>
        <dbReference type="ARBA" id="ARBA00023154"/>
    </source>
</evidence>
<dbReference type="InterPro" id="IPR022663">
    <property type="entry name" value="DapB_C"/>
</dbReference>